<feature type="region of interest" description="Disordered" evidence="1">
    <location>
        <begin position="469"/>
        <end position="488"/>
    </location>
</feature>
<feature type="region of interest" description="Disordered" evidence="1">
    <location>
        <begin position="1"/>
        <end position="54"/>
    </location>
</feature>
<evidence type="ECO:0000313" key="3">
    <source>
        <dbReference type="Proteomes" id="UP001175353"/>
    </source>
</evidence>
<feature type="compositionally biased region" description="Basic and acidic residues" evidence="1">
    <location>
        <begin position="469"/>
        <end position="480"/>
    </location>
</feature>
<feature type="compositionally biased region" description="Low complexity" evidence="1">
    <location>
        <begin position="1"/>
        <end position="18"/>
    </location>
</feature>
<organism evidence="2 3">
    <name type="scientific">Friedmanniomyces endolithicus</name>
    <dbReference type="NCBI Taxonomy" id="329885"/>
    <lineage>
        <taxon>Eukaryota</taxon>
        <taxon>Fungi</taxon>
        <taxon>Dikarya</taxon>
        <taxon>Ascomycota</taxon>
        <taxon>Pezizomycotina</taxon>
        <taxon>Dothideomycetes</taxon>
        <taxon>Dothideomycetidae</taxon>
        <taxon>Mycosphaerellales</taxon>
        <taxon>Teratosphaeriaceae</taxon>
        <taxon>Friedmanniomyces</taxon>
    </lineage>
</organism>
<feature type="region of interest" description="Disordered" evidence="1">
    <location>
        <begin position="309"/>
        <end position="352"/>
    </location>
</feature>
<feature type="region of interest" description="Disordered" evidence="1">
    <location>
        <begin position="167"/>
        <end position="240"/>
    </location>
</feature>
<feature type="region of interest" description="Disordered" evidence="1">
    <location>
        <begin position="738"/>
        <end position="768"/>
    </location>
</feature>
<gene>
    <name evidence="2" type="ORF">LTR91_012012</name>
</gene>
<feature type="compositionally biased region" description="Polar residues" evidence="1">
    <location>
        <begin position="192"/>
        <end position="202"/>
    </location>
</feature>
<name>A0AAN6QR36_9PEZI</name>
<feature type="region of interest" description="Disordered" evidence="1">
    <location>
        <begin position="580"/>
        <end position="680"/>
    </location>
</feature>
<accession>A0AAN6QR36</accession>
<comment type="caution">
    <text evidence="2">The sequence shown here is derived from an EMBL/GenBank/DDBJ whole genome shotgun (WGS) entry which is preliminary data.</text>
</comment>
<proteinExistence type="predicted"/>
<feature type="region of interest" description="Disordered" evidence="1">
    <location>
        <begin position="264"/>
        <end position="283"/>
    </location>
</feature>
<protein>
    <submittedName>
        <fullName evidence="2">Uncharacterized protein</fullName>
    </submittedName>
</protein>
<keyword evidence="3" id="KW-1185">Reference proteome</keyword>
<reference evidence="2" key="1">
    <citation type="submission" date="2023-06" db="EMBL/GenBank/DDBJ databases">
        <title>Black Yeasts Isolated from many extreme environments.</title>
        <authorList>
            <person name="Coleine C."/>
            <person name="Stajich J.E."/>
            <person name="Selbmann L."/>
        </authorList>
    </citation>
    <scope>NUCLEOTIDE SEQUENCE</scope>
    <source>
        <strain evidence="2">CCFEE 5200</strain>
    </source>
</reference>
<feature type="region of interest" description="Disordered" evidence="1">
    <location>
        <begin position="883"/>
        <end position="905"/>
    </location>
</feature>
<evidence type="ECO:0000313" key="2">
    <source>
        <dbReference type="EMBL" id="KAK0981156.1"/>
    </source>
</evidence>
<dbReference type="EMBL" id="JAUJLE010000113">
    <property type="protein sequence ID" value="KAK0981156.1"/>
    <property type="molecule type" value="Genomic_DNA"/>
</dbReference>
<feature type="compositionally biased region" description="Pro residues" evidence="1">
    <location>
        <begin position="331"/>
        <end position="343"/>
    </location>
</feature>
<dbReference type="Proteomes" id="UP001175353">
    <property type="component" value="Unassembled WGS sequence"/>
</dbReference>
<dbReference type="AlphaFoldDB" id="A0AAN6QR36"/>
<feature type="compositionally biased region" description="Polar residues" evidence="1">
    <location>
        <begin position="314"/>
        <end position="324"/>
    </location>
</feature>
<evidence type="ECO:0000256" key="1">
    <source>
        <dbReference type="SAM" id="MobiDB-lite"/>
    </source>
</evidence>
<sequence length="1153" mass="126512">MSPSQSMLSSPTPLLSSPPHHPREGESLSQEAHTTHLPVAYADINTPSPTELESRDMASAIERRRRQSLPITREESTISLRANYQLARLWRRTQRDHAFHPRADTTRHSELLREVRRAWRECLSCKPRNDVNPDPSNVYVLKEMIWSLENEVNKDEADYMKLKSTMEWDSEDEDEKPGLRRLIGSLKRKSTVSDGNGTTNRRSLMASKLSVASRQRNHDTAQRNRALSPPTHDGEEKLEPPYACTCHSTEQQFASRFVRKMEEKSKLQAATRPNGHCLTSSPTDDARLLVDQAQCSPVPPRACIPGAAADVGSLQDSNPSSNSLALYKPLPRTPEPPEPPDPPKLSSLRVPSQRYGSALQLCEEARDFMQHFPPPTDPDTPTRSAGRSLRYAKSDCSVRASFTGPRLAPPIAPAKRTTKVEIINPDDSPGVYIARAATAAGLPSSPLHPDWEAAIETVKSGVARELKEADCKAREDEKSKKPTAPETRSPIQLWKAQGKIVLSPGSCFDSPHTIDYSAMTDEDLESLDSALQRELQQCTSPSVAKRLFRRIGEDKAKEKVIRQAVLAKQKWLVDRELETRAGSRRSAEGQQATAPVNASGLELVNVSHDTTLVGRASRLPRERADQPALKHTSDPESDSGGRHAISHLADAHNDEIPYGDTEPERDDSRPYGKLPGTSTVERSAYPVGLGITGMAGLTSALDTATAIDMRSVLEHPPSSQVDSHSPHLVDAIYPASPSHPRSPFGEEPLKVARSPTAPTNRFGKPVFQPTRNDYFMHQIEAAARRAKELRSIGSHPALRESPSRSDLPPEPATVPMVTLHDIWDFEEEEAKRVDDILAGRIHVGRREGRKDSGACVDEHIDPEGAIDVPVIKVESDSGNCTSFFDNDAAEKGEVTGSSDQQSVSSDYDEDEQVLTRQDFHDRLSQLNDFVNLQYPGTSNYAAEDDEPEYVDNPDYDPAQHEPSIPYANTDTAPSAPGTLINDLDIDTVIAQWEESSSGSNSSASSPTSTATACCVHAESLLHTTPYWPIPDPAQLRTTVPSPLTTPEKLDLRFFPSYRGTGREQYGATTTLLTCNDCSRVVCPQCVRFCAEALCRQVMCGRCWREAGRRCDIHEVGEVGVLLQDGGVVEGYSLGGGRRGTGGGGSGCGDDAMS</sequence>